<feature type="transmembrane region" description="Helical" evidence="1">
    <location>
        <begin position="12"/>
        <end position="34"/>
    </location>
</feature>
<gene>
    <name evidence="2" type="ordered locus">Vdis_1348</name>
</gene>
<dbReference type="STRING" id="572478.Vdis_1348"/>
<dbReference type="RefSeq" id="WP_013336459.1">
    <property type="nucleotide sequence ID" value="NC_014537.1"/>
</dbReference>
<dbReference type="OrthoDB" id="28723at2157"/>
<protein>
    <submittedName>
        <fullName evidence="2">Uncharacterized protein</fullName>
    </submittedName>
</protein>
<dbReference type="eggNOG" id="arCOG13852">
    <property type="taxonomic scope" value="Archaea"/>
</dbReference>
<dbReference type="GeneID" id="9752280"/>
<name>E1QS17_VULDI</name>
<dbReference type="HOGENOM" id="CLU_1485958_0_0_2"/>
<proteinExistence type="predicted"/>
<accession>E1QS17</accession>
<evidence type="ECO:0000313" key="3">
    <source>
        <dbReference type="Proteomes" id="UP000006681"/>
    </source>
</evidence>
<evidence type="ECO:0000256" key="1">
    <source>
        <dbReference type="SAM" id="Phobius"/>
    </source>
</evidence>
<dbReference type="EMBL" id="CP002100">
    <property type="protein sequence ID" value="ADN50734.1"/>
    <property type="molecule type" value="Genomic_DNA"/>
</dbReference>
<keyword evidence="1" id="KW-0472">Membrane</keyword>
<keyword evidence="3" id="KW-1185">Reference proteome</keyword>
<reference evidence="3" key="2">
    <citation type="journal article" date="2010" name="Stand. Genomic Sci.">
        <title>Complete genome sequence of Vulcanisaeta distributa type strain (IC-017T).</title>
        <authorList>
            <person name="Mavromatis K."/>
            <person name="Sikorski J."/>
            <person name="Pabst E."/>
            <person name="Teshima H."/>
            <person name="Lapidus A."/>
            <person name="Lucas S."/>
            <person name="Nolan M."/>
            <person name="Glavina Del Rio T."/>
            <person name="Cheng J."/>
            <person name="Bruce D."/>
            <person name="Goodwin L."/>
            <person name="Pitluck S."/>
            <person name="Liolios K."/>
            <person name="Ivanova N."/>
            <person name="Mikhailova N."/>
            <person name="Pati A."/>
            <person name="Chen A."/>
            <person name="Palaniappan K."/>
            <person name="Land M."/>
            <person name="Hauser L."/>
            <person name="Chang Y."/>
            <person name="Jeffries C."/>
            <person name="Rohde M."/>
            <person name="Spring S."/>
            <person name="Goker M."/>
            <person name="Wirth R."/>
            <person name="Woyke T."/>
            <person name="Bristow J."/>
            <person name="Eisen J."/>
            <person name="Markowitz V."/>
            <person name="Hugenholtz P."/>
            <person name="Klenk H."/>
            <person name="Kyrpides N."/>
        </authorList>
    </citation>
    <scope>NUCLEOTIDE SEQUENCE [LARGE SCALE GENOMIC DNA]</scope>
    <source>
        <strain evidence="3">DSM 14429 / JCM 11212 / NBRC 100878 / IC-017</strain>
    </source>
</reference>
<dbReference type="Proteomes" id="UP000006681">
    <property type="component" value="Chromosome"/>
</dbReference>
<evidence type="ECO:0000313" key="2">
    <source>
        <dbReference type="EMBL" id="ADN50734.1"/>
    </source>
</evidence>
<keyword evidence="1" id="KW-0812">Transmembrane</keyword>
<dbReference type="KEGG" id="vdi:Vdis_1348"/>
<keyword evidence="1" id="KW-1133">Transmembrane helix</keyword>
<dbReference type="AlphaFoldDB" id="E1QS17"/>
<sequence length="181" mass="19364">MYYKMNRGAVEISHILVIITLFILAMAILAPFHFNVNSLEQTIYSLIGGFGANNGSNPSYIETSAIMSKSDDIVTIAISIRNNGNNSIMLGGTTIIGSAKCNLYPSIVIPPHSVGELTLSIYTMDNTMSDPVTVNVGGDAYSTGTPQIFCYGAYLDLTNNNGFIVVFSTVNGGNIYVSVNQ</sequence>
<reference evidence="2 3" key="1">
    <citation type="journal article" date="2010" name="Stand. Genomic Sci.">
        <title>Complete genome sequence of Vulcanisaeta distributa type strain (IC-017).</title>
        <authorList>
            <person name="Mavromatis K."/>
            <person name="Sikorski J."/>
            <person name="Pabst E."/>
            <person name="Teshima H."/>
            <person name="Lapidus A."/>
            <person name="Lucas S."/>
            <person name="Nolan M."/>
            <person name="Glavina Del Rio T."/>
            <person name="Cheng J.F."/>
            <person name="Bruce D."/>
            <person name="Goodwin L."/>
            <person name="Pitluck S."/>
            <person name="Liolios K."/>
            <person name="Ivanova N."/>
            <person name="Mikhailova N."/>
            <person name="Pati A."/>
            <person name="Chen A."/>
            <person name="Palaniappan K."/>
            <person name="Land M."/>
            <person name="Hauser L."/>
            <person name="Chang Y.J."/>
            <person name="Jeffries C.D."/>
            <person name="Rohde M."/>
            <person name="Spring S."/>
            <person name="Goker M."/>
            <person name="Wirth R."/>
            <person name="Woyke T."/>
            <person name="Bristow J."/>
            <person name="Eisen J.A."/>
            <person name="Markowitz V."/>
            <person name="Hugenholtz P."/>
            <person name="Klenk H.P."/>
            <person name="Kyrpides N.C."/>
        </authorList>
    </citation>
    <scope>NUCLEOTIDE SEQUENCE [LARGE SCALE GENOMIC DNA]</scope>
    <source>
        <strain evidence="3">DSM 14429 / JCM 11212 / NBRC 100878 / IC-017</strain>
    </source>
</reference>
<organism evidence="2 3">
    <name type="scientific">Vulcanisaeta distributa (strain DSM 14429 / JCM 11212 / NBRC 100878 / IC-017)</name>
    <dbReference type="NCBI Taxonomy" id="572478"/>
    <lineage>
        <taxon>Archaea</taxon>
        <taxon>Thermoproteota</taxon>
        <taxon>Thermoprotei</taxon>
        <taxon>Thermoproteales</taxon>
        <taxon>Thermoproteaceae</taxon>
        <taxon>Vulcanisaeta</taxon>
    </lineage>
</organism>